<dbReference type="RefSeq" id="WP_069958667.1">
    <property type="nucleotide sequence ID" value="NZ_MCGG01000047.1"/>
</dbReference>
<proteinExistence type="predicted"/>
<dbReference type="STRING" id="28181.BEN30_13860"/>
<dbReference type="OrthoDB" id="9764969at2"/>
<feature type="signal peptide" evidence="1">
    <location>
        <begin position="1"/>
        <end position="23"/>
    </location>
</feature>
<dbReference type="EMBL" id="MCGG01000047">
    <property type="protein sequence ID" value="OEJ65641.1"/>
    <property type="molecule type" value="Genomic_DNA"/>
</dbReference>
<protein>
    <recommendedName>
        <fullName evidence="4">Glycosyl hydrolase</fullName>
    </recommendedName>
</protein>
<accession>A0A1E5Q5R9</accession>
<evidence type="ECO:0008006" key="4">
    <source>
        <dbReference type="Google" id="ProtNLM"/>
    </source>
</evidence>
<dbReference type="AlphaFoldDB" id="A0A1E5Q5R9"/>
<feature type="chain" id="PRO_5009184089" description="Glycosyl hydrolase" evidence="1">
    <location>
        <begin position="24"/>
        <end position="422"/>
    </location>
</feature>
<comment type="caution">
    <text evidence="2">The sequence shown here is derived from an EMBL/GenBank/DDBJ whole genome shotgun (WGS) entry which is preliminary data.</text>
</comment>
<keyword evidence="3" id="KW-1185">Reference proteome</keyword>
<organism evidence="2 3">
    <name type="scientific">Magnetovibrio blakemorei</name>
    <dbReference type="NCBI Taxonomy" id="28181"/>
    <lineage>
        <taxon>Bacteria</taxon>
        <taxon>Pseudomonadati</taxon>
        <taxon>Pseudomonadota</taxon>
        <taxon>Alphaproteobacteria</taxon>
        <taxon>Rhodospirillales</taxon>
        <taxon>Magnetovibrionaceae</taxon>
        <taxon>Magnetovibrio</taxon>
    </lineage>
</organism>
<dbReference type="SUPFAM" id="SSF50939">
    <property type="entry name" value="Sialidases"/>
    <property type="match status" value="1"/>
</dbReference>
<evidence type="ECO:0000256" key="1">
    <source>
        <dbReference type="SAM" id="SignalP"/>
    </source>
</evidence>
<dbReference type="Gene3D" id="2.120.10.10">
    <property type="match status" value="2"/>
</dbReference>
<keyword evidence="1" id="KW-0732">Signal</keyword>
<evidence type="ECO:0000313" key="2">
    <source>
        <dbReference type="EMBL" id="OEJ65641.1"/>
    </source>
</evidence>
<dbReference type="InterPro" id="IPR036278">
    <property type="entry name" value="Sialidase_sf"/>
</dbReference>
<name>A0A1E5Q5R9_9PROT</name>
<gene>
    <name evidence="2" type="ORF">BEN30_13860</name>
</gene>
<dbReference type="Proteomes" id="UP000095347">
    <property type="component" value="Unassembled WGS sequence"/>
</dbReference>
<sequence>MKKLCCTIVTTAALMGGGGIANAQHADHAGRSNTDTARPAQCLLPDAQPSLLCAEVPTSTFDAQGHLWVAWTQGEHVYVAKSNDGGVSISSSARVTVTPLPVEKNGENRPKVAAAPNGDLYVSFIAKGERKFTGVVYFSRSLDGGKTFSAPIPVSDEAVSSSQRFEALKVGQDGRIFMAWLDKRDLFTAQKTKTPYRGSAMYFAISDDRGASFHANVNGADHSCECCRVAMDIGPDDRPVIVWRHVFEPSIRDHAVMKLNADGSPGKVVRLSEDQWDLEGCPHHGPWISISESGVQHVTWFTDGKARQGIFYARSEDGGQTFSAPMTFGNADQQAGHPSVLAVGKRVFLTWKEFSGKHDELYVMTSPDGGRSWSSPLRVAATQDSSDHPFLLTDGQWLYASWATEIEGLRLFKVAPLGEGAR</sequence>
<reference evidence="3" key="1">
    <citation type="submission" date="2016-07" db="EMBL/GenBank/DDBJ databases">
        <authorList>
            <person name="Florea S."/>
            <person name="Webb J.S."/>
            <person name="Jaromczyk J."/>
            <person name="Schardl C.L."/>
        </authorList>
    </citation>
    <scope>NUCLEOTIDE SEQUENCE [LARGE SCALE GENOMIC DNA]</scope>
    <source>
        <strain evidence="3">MV-1</strain>
    </source>
</reference>
<evidence type="ECO:0000313" key="3">
    <source>
        <dbReference type="Proteomes" id="UP000095347"/>
    </source>
</evidence>
<dbReference type="CDD" id="cd15482">
    <property type="entry name" value="Sialidase_non-viral"/>
    <property type="match status" value="1"/>
</dbReference>